<sequence>MKKYLKRAFEESFNSWLSSLVTDLGAQVIPIDGKQIKGSYDRNQSKSALHVVSAIASEHRLFRRSCESGR</sequence>
<protein>
    <recommendedName>
        <fullName evidence="2">Transposase</fullName>
    </recommendedName>
</protein>
<name>A0A9Q9SV90_MOOP1</name>
<evidence type="ECO:0000313" key="1">
    <source>
        <dbReference type="EMBL" id="WAN70283.1"/>
    </source>
</evidence>
<dbReference type="EMBL" id="CP017708">
    <property type="protein sequence ID" value="WAN70283.1"/>
    <property type="molecule type" value="Genomic_DNA"/>
</dbReference>
<reference evidence="1" key="2">
    <citation type="submission" date="2022-10" db="EMBL/GenBank/DDBJ databases">
        <authorList>
            <person name="Ngo T.-E."/>
        </authorList>
    </citation>
    <scope>NUCLEOTIDE SEQUENCE</scope>
    <source>
        <strain evidence="1">JHB</strain>
    </source>
</reference>
<accession>A0A9Q9SV90</accession>
<dbReference type="InterPro" id="IPR051698">
    <property type="entry name" value="Transposase_11-like"/>
</dbReference>
<proteinExistence type="predicted"/>
<organism evidence="1">
    <name type="scientific">Moorena producens (strain JHB)</name>
    <dbReference type="NCBI Taxonomy" id="1454205"/>
    <lineage>
        <taxon>Bacteria</taxon>
        <taxon>Bacillati</taxon>
        <taxon>Cyanobacteriota</taxon>
        <taxon>Cyanophyceae</taxon>
        <taxon>Coleofasciculales</taxon>
        <taxon>Coleofasciculaceae</taxon>
        <taxon>Moorena</taxon>
    </lineage>
</organism>
<reference evidence="1" key="1">
    <citation type="journal article" date="2017" name="Proc. Natl. Acad. Sci. U.S.A.">
        <title>Comparative genomics uncovers the prolific and distinctive metabolic potential of the cyanobacterial genus Moorea.</title>
        <authorList>
            <person name="Leao T."/>
            <person name="Castelao G."/>
            <person name="Korobeynikov A."/>
            <person name="Monroe E.A."/>
            <person name="Podell S."/>
            <person name="Glukhov E."/>
            <person name="Allen E.E."/>
            <person name="Gerwick W.H."/>
            <person name="Gerwick L."/>
        </authorList>
    </citation>
    <scope>NUCLEOTIDE SEQUENCE</scope>
    <source>
        <strain evidence="1">JHB</strain>
    </source>
</reference>
<dbReference type="PANTHER" id="PTHR30298:SF0">
    <property type="entry name" value="PROTEIN YBFL-RELATED"/>
    <property type="match status" value="1"/>
</dbReference>
<evidence type="ECO:0008006" key="2">
    <source>
        <dbReference type="Google" id="ProtNLM"/>
    </source>
</evidence>
<gene>
    <name evidence="1" type="ORF">BJP36_39830</name>
</gene>
<dbReference type="AlphaFoldDB" id="A0A9Q9SV90"/>
<dbReference type="Proteomes" id="UP000176944">
    <property type="component" value="Chromosome"/>
</dbReference>
<dbReference type="PANTHER" id="PTHR30298">
    <property type="entry name" value="H REPEAT-ASSOCIATED PREDICTED TRANSPOSASE"/>
    <property type="match status" value="1"/>
</dbReference>